<sequence>MKVIKKTLIFWSVLLVLTGLVYAGLIFLTAAPHTENQQTSSSAQKVVKKQQLKLVAVGDSLTQGVGDPTATGGYVSLIKQKLQTKQNIQVSTQNFGKAGDRSDQILARLEQQKKMQQQLRRADVIVMTVGGNDLMQVLQRNFSLLTSDQLASALPSAEKTYTQKISQLLTKIRSYNQQAPIFLFSVYNPFYVYFPTLTKLQQYTTEWNKVTVATAAQQSRVYPINIEKKLSEGQYLGKTQQLKKTTLTDLNTVNTTRLDKILQNQKEKNNYLSAADHFHPNLRGYMYMTDQLYTTMLKHKATWLNKEGAK</sequence>
<dbReference type="PANTHER" id="PTHR30383:SF27">
    <property type="entry name" value="SPORE GERMINATION LIPASE LIPC"/>
    <property type="match status" value="1"/>
</dbReference>
<dbReference type="InterPro" id="IPR051532">
    <property type="entry name" value="Ester_Hydrolysis_Enzymes"/>
</dbReference>
<dbReference type="InterPro" id="IPR013830">
    <property type="entry name" value="SGNH_hydro"/>
</dbReference>
<proteinExistence type="predicted"/>
<dbReference type="Gene3D" id="3.40.50.1110">
    <property type="entry name" value="SGNH hydrolase"/>
    <property type="match status" value="1"/>
</dbReference>
<dbReference type="PANTHER" id="PTHR30383">
    <property type="entry name" value="THIOESTERASE 1/PROTEASE 1/LYSOPHOSPHOLIPASE L1"/>
    <property type="match status" value="1"/>
</dbReference>
<dbReference type="Pfam" id="PF13472">
    <property type="entry name" value="Lipase_GDSL_2"/>
    <property type="match status" value="1"/>
</dbReference>
<comment type="caution">
    <text evidence="2">The sequence shown here is derived from an EMBL/GenBank/DDBJ whole genome shotgun (WGS) entry which is preliminary data.</text>
</comment>
<evidence type="ECO:0000259" key="1">
    <source>
        <dbReference type="Pfam" id="PF13472"/>
    </source>
</evidence>
<feature type="domain" description="SGNH hydrolase-type esterase" evidence="1">
    <location>
        <begin position="56"/>
        <end position="285"/>
    </location>
</feature>
<dbReference type="GO" id="GO:0004622">
    <property type="term" value="F:phosphatidylcholine lysophospholipase activity"/>
    <property type="evidence" value="ECO:0007669"/>
    <property type="project" value="TreeGrafter"/>
</dbReference>
<organism evidence="2 3">
    <name type="scientific">Liquorilactobacillus satsumensis DSM 16230 = JCM 12392</name>
    <dbReference type="NCBI Taxonomy" id="1423801"/>
    <lineage>
        <taxon>Bacteria</taxon>
        <taxon>Bacillati</taxon>
        <taxon>Bacillota</taxon>
        <taxon>Bacilli</taxon>
        <taxon>Lactobacillales</taxon>
        <taxon>Lactobacillaceae</taxon>
        <taxon>Liquorilactobacillus</taxon>
    </lineage>
</organism>
<dbReference type="AlphaFoldDB" id="A0A0R1V1L3"/>
<evidence type="ECO:0000313" key="3">
    <source>
        <dbReference type="Proteomes" id="UP000051166"/>
    </source>
</evidence>
<dbReference type="CDD" id="cd04506">
    <property type="entry name" value="SGNH_hydrolase_YpmR_like"/>
    <property type="match status" value="1"/>
</dbReference>
<name>A0A0R1V1L3_9LACO</name>
<dbReference type="Proteomes" id="UP000051166">
    <property type="component" value="Unassembled WGS sequence"/>
</dbReference>
<evidence type="ECO:0000313" key="2">
    <source>
        <dbReference type="EMBL" id="KRL99500.1"/>
    </source>
</evidence>
<reference evidence="2 3" key="1">
    <citation type="journal article" date="2015" name="Genome Announc.">
        <title>Expanding the biotechnology potential of lactobacilli through comparative genomics of 213 strains and associated genera.</title>
        <authorList>
            <person name="Sun Z."/>
            <person name="Harris H.M."/>
            <person name="McCann A."/>
            <person name="Guo C."/>
            <person name="Argimon S."/>
            <person name="Zhang W."/>
            <person name="Yang X."/>
            <person name="Jeffery I.B."/>
            <person name="Cooney J.C."/>
            <person name="Kagawa T.F."/>
            <person name="Liu W."/>
            <person name="Song Y."/>
            <person name="Salvetti E."/>
            <person name="Wrobel A."/>
            <person name="Rasinkangas P."/>
            <person name="Parkhill J."/>
            <person name="Rea M.C."/>
            <person name="O'Sullivan O."/>
            <person name="Ritari J."/>
            <person name="Douillard F.P."/>
            <person name="Paul Ross R."/>
            <person name="Yang R."/>
            <person name="Briner A.E."/>
            <person name="Felis G.E."/>
            <person name="de Vos W.M."/>
            <person name="Barrangou R."/>
            <person name="Klaenhammer T.R."/>
            <person name="Caufield P.W."/>
            <person name="Cui Y."/>
            <person name="Zhang H."/>
            <person name="O'Toole P.W."/>
        </authorList>
    </citation>
    <scope>NUCLEOTIDE SEQUENCE [LARGE SCALE GENOMIC DNA]</scope>
    <source>
        <strain evidence="2 3">DSM 16230</strain>
    </source>
</reference>
<gene>
    <name evidence="2" type="ORF">FD50_GL000201</name>
</gene>
<keyword evidence="2" id="KW-0378">Hydrolase</keyword>
<dbReference type="InterPro" id="IPR036514">
    <property type="entry name" value="SGNH_hydro_sf"/>
</dbReference>
<dbReference type="PATRIC" id="fig|1423801.4.peg.203"/>
<protein>
    <submittedName>
        <fullName evidence="2">Lipase acylhydrolase</fullName>
    </submittedName>
</protein>
<keyword evidence="3" id="KW-1185">Reference proteome</keyword>
<dbReference type="SUPFAM" id="SSF52266">
    <property type="entry name" value="SGNH hydrolase"/>
    <property type="match status" value="1"/>
</dbReference>
<dbReference type="STRING" id="1423801.FD50_GL000201"/>
<dbReference type="EMBL" id="AZFQ01000026">
    <property type="protein sequence ID" value="KRL99500.1"/>
    <property type="molecule type" value="Genomic_DNA"/>
</dbReference>
<accession>A0A0R1V1L3</accession>